<feature type="transmembrane region" description="Helical" evidence="7">
    <location>
        <begin position="353"/>
        <end position="375"/>
    </location>
</feature>
<keyword evidence="4 7" id="KW-0812">Transmembrane</keyword>
<evidence type="ECO:0000256" key="4">
    <source>
        <dbReference type="ARBA" id="ARBA00022692"/>
    </source>
</evidence>
<gene>
    <name evidence="8" type="ORF">DEBR0S3_16270G</name>
</gene>
<dbReference type="EMBL" id="CABFWN010000003">
    <property type="protein sequence ID" value="VUG18634.1"/>
    <property type="molecule type" value="Genomic_DNA"/>
</dbReference>
<feature type="transmembrane region" description="Helical" evidence="7">
    <location>
        <begin position="159"/>
        <end position="186"/>
    </location>
</feature>
<dbReference type="SUPFAM" id="SSF103473">
    <property type="entry name" value="MFS general substrate transporter"/>
    <property type="match status" value="1"/>
</dbReference>
<evidence type="ECO:0000256" key="2">
    <source>
        <dbReference type="ARBA" id="ARBA00007965"/>
    </source>
</evidence>
<comment type="subcellular location">
    <subcellularLocation>
        <location evidence="1">Membrane</location>
        <topology evidence="1">Multi-pass membrane protein</topology>
    </subcellularLocation>
</comment>
<dbReference type="InterPro" id="IPR036259">
    <property type="entry name" value="MFS_trans_sf"/>
</dbReference>
<feature type="transmembrane region" description="Helical" evidence="7">
    <location>
        <begin position="290"/>
        <end position="309"/>
    </location>
</feature>
<dbReference type="InterPro" id="IPR002259">
    <property type="entry name" value="Eqnu_transpt"/>
</dbReference>
<protein>
    <submittedName>
        <fullName evidence="8">DEBR0S3_16270g1_1</fullName>
    </submittedName>
</protein>
<feature type="transmembrane region" description="Helical" evidence="7">
    <location>
        <begin position="426"/>
        <end position="446"/>
    </location>
</feature>
<accession>A0A7D9CY99</accession>
<dbReference type="GO" id="GO:0000329">
    <property type="term" value="C:fungal-type vacuole membrane"/>
    <property type="evidence" value="ECO:0007669"/>
    <property type="project" value="TreeGrafter"/>
</dbReference>
<keyword evidence="6 7" id="KW-0472">Membrane</keyword>
<evidence type="ECO:0000256" key="5">
    <source>
        <dbReference type="ARBA" id="ARBA00022989"/>
    </source>
</evidence>
<evidence type="ECO:0000256" key="1">
    <source>
        <dbReference type="ARBA" id="ARBA00004141"/>
    </source>
</evidence>
<evidence type="ECO:0000313" key="8">
    <source>
        <dbReference type="EMBL" id="VUG18634.1"/>
    </source>
</evidence>
<dbReference type="GO" id="GO:0034257">
    <property type="term" value="F:nicotinamide riboside transmembrane transporter activity"/>
    <property type="evidence" value="ECO:0007669"/>
    <property type="project" value="TreeGrafter"/>
</dbReference>
<sequence>MVQSYSSMASKGINSDEDQTALESQYEDIADVDAHPTMDPDSSILLCIPIIHKAVTLRALKYVTFLLCGMANLWPWNCFLSASEYFRSRLESSPALSSNYSSTMMTVWTLVSTVFNFYVSQKQENVDYLFRLKLGCLIQIIVFFSMSVGVLFPQTWTTFYFSFVMLNVAISAVGACLTQVAIIALVNVKGPIYANANVVGNAISGVLPSISMIIAVVTNKHAQSRSAEGAKYFLTSVFVTLVALIFAEVTAWHENQVLNDGFESQENSLEPVTTQRRFVSFKHIWQPLKFVESTIILVFSITLAFPIFASFVDSHFVSRKVFVPVIFLVWNLGDLAGRVVCAWKFFVVGNQKLMVLYAVSRIVYIPLFMLCNAFGRNENGSIITDIFYIMLQFMFGFSNGQLFSSAFMLIGHLLYTDDEKKAAGGYTALVINISLLLGSIMSYLLVVEMG</sequence>
<evidence type="ECO:0000256" key="7">
    <source>
        <dbReference type="SAM" id="Phobius"/>
    </source>
</evidence>
<feature type="transmembrane region" description="Helical" evidence="7">
    <location>
        <begin position="102"/>
        <end position="120"/>
    </location>
</feature>
<dbReference type="Pfam" id="PF01733">
    <property type="entry name" value="Nucleoside_tran"/>
    <property type="match status" value="1"/>
</dbReference>
<organism evidence="8 9">
    <name type="scientific">Dekkera bruxellensis</name>
    <name type="common">Brettanomyces custersii</name>
    <dbReference type="NCBI Taxonomy" id="5007"/>
    <lineage>
        <taxon>Eukaryota</taxon>
        <taxon>Fungi</taxon>
        <taxon>Dikarya</taxon>
        <taxon>Ascomycota</taxon>
        <taxon>Saccharomycotina</taxon>
        <taxon>Pichiomycetes</taxon>
        <taxon>Pichiales</taxon>
        <taxon>Pichiaceae</taxon>
        <taxon>Brettanomyces</taxon>
    </lineage>
</organism>
<evidence type="ECO:0000256" key="3">
    <source>
        <dbReference type="ARBA" id="ARBA00022448"/>
    </source>
</evidence>
<dbReference type="GO" id="GO:0005886">
    <property type="term" value="C:plasma membrane"/>
    <property type="evidence" value="ECO:0007669"/>
    <property type="project" value="TreeGrafter"/>
</dbReference>
<keyword evidence="3" id="KW-0813">Transport</keyword>
<dbReference type="Proteomes" id="UP000478008">
    <property type="component" value="Unassembled WGS sequence"/>
</dbReference>
<dbReference type="AlphaFoldDB" id="A0A7D9CY99"/>
<keyword evidence="5 7" id="KW-1133">Transmembrane helix</keyword>
<feature type="transmembrane region" description="Helical" evidence="7">
    <location>
        <begin position="387"/>
        <end position="414"/>
    </location>
</feature>
<feature type="transmembrane region" description="Helical" evidence="7">
    <location>
        <begin position="229"/>
        <end position="247"/>
    </location>
</feature>
<keyword evidence="9" id="KW-1185">Reference proteome</keyword>
<dbReference type="PIRSF" id="PIRSF016379">
    <property type="entry name" value="ENT"/>
    <property type="match status" value="1"/>
</dbReference>
<reference evidence="8 9" key="1">
    <citation type="submission" date="2019-07" db="EMBL/GenBank/DDBJ databases">
        <authorList>
            <person name="Friedrich A."/>
            <person name="Schacherer J."/>
        </authorList>
    </citation>
    <scope>NUCLEOTIDE SEQUENCE [LARGE SCALE GENOMIC DNA]</scope>
</reference>
<name>A0A7D9CY99_DEKBR</name>
<feature type="transmembrane region" description="Helical" evidence="7">
    <location>
        <begin position="132"/>
        <end position="153"/>
    </location>
</feature>
<dbReference type="PANTHER" id="PTHR10332:SF88">
    <property type="entry name" value="EQUILIBRATIVE NUCLEOSIDE TRANSPORTER 1, ISOFORM A"/>
    <property type="match status" value="1"/>
</dbReference>
<evidence type="ECO:0000256" key="6">
    <source>
        <dbReference type="ARBA" id="ARBA00023136"/>
    </source>
</evidence>
<feature type="transmembrane region" description="Helical" evidence="7">
    <location>
        <begin position="198"/>
        <end position="217"/>
    </location>
</feature>
<proteinExistence type="inferred from homology"/>
<dbReference type="PANTHER" id="PTHR10332">
    <property type="entry name" value="EQUILIBRATIVE NUCLEOSIDE TRANSPORTER"/>
    <property type="match status" value="1"/>
</dbReference>
<dbReference type="GO" id="GO:0015205">
    <property type="term" value="F:nucleobase transmembrane transporter activity"/>
    <property type="evidence" value="ECO:0007669"/>
    <property type="project" value="TreeGrafter"/>
</dbReference>
<evidence type="ECO:0000313" key="9">
    <source>
        <dbReference type="Proteomes" id="UP000478008"/>
    </source>
</evidence>
<comment type="similarity">
    <text evidence="2">Belongs to the SLC29A/ENT transporter (TC 2.A.57) family.</text>
</comment>
<feature type="transmembrane region" description="Helical" evidence="7">
    <location>
        <begin position="321"/>
        <end position="341"/>
    </location>
</feature>